<proteinExistence type="predicted"/>
<gene>
    <name evidence="13" type="primary">LOC108501612</name>
</gene>
<feature type="domain" description="RING-type" evidence="11">
    <location>
        <begin position="66"/>
        <end position="105"/>
    </location>
</feature>
<dbReference type="GO" id="GO:0008270">
    <property type="term" value="F:zinc ion binding"/>
    <property type="evidence" value="ECO:0007669"/>
    <property type="project" value="UniProtKB-KW"/>
</dbReference>
<feature type="compositionally biased region" description="Basic and acidic residues" evidence="10">
    <location>
        <begin position="157"/>
        <end position="175"/>
    </location>
</feature>
<keyword evidence="5 9" id="KW-0863">Zinc-finger</keyword>
<dbReference type="Gene3D" id="3.30.40.10">
    <property type="entry name" value="Zinc/RING finger domain, C3HC4 (zinc finger)"/>
    <property type="match status" value="1"/>
</dbReference>
<dbReference type="InterPro" id="IPR018957">
    <property type="entry name" value="Znf_C3HC4_RING-type"/>
</dbReference>
<evidence type="ECO:0000256" key="7">
    <source>
        <dbReference type="ARBA" id="ARBA00023015"/>
    </source>
</evidence>
<evidence type="ECO:0000256" key="10">
    <source>
        <dbReference type="SAM" id="MobiDB-lite"/>
    </source>
</evidence>
<evidence type="ECO:0000313" key="13">
    <source>
        <dbReference type="RefSeq" id="XP_017679184.1"/>
    </source>
</evidence>
<keyword evidence="12" id="KW-1185">Reference proteome</keyword>
<feature type="compositionally biased region" description="Polar residues" evidence="10">
    <location>
        <begin position="241"/>
        <end position="250"/>
    </location>
</feature>
<dbReference type="InterPro" id="IPR017907">
    <property type="entry name" value="Znf_RING_CS"/>
</dbReference>
<reference evidence="13" key="1">
    <citation type="submission" date="2025-08" db="UniProtKB">
        <authorList>
            <consortium name="RefSeq"/>
        </authorList>
    </citation>
    <scope>IDENTIFICATION</scope>
</reference>
<keyword evidence="6" id="KW-0862">Zinc</keyword>
<evidence type="ECO:0000313" key="12">
    <source>
        <dbReference type="Proteomes" id="UP000504624"/>
    </source>
</evidence>
<evidence type="ECO:0000256" key="6">
    <source>
        <dbReference type="ARBA" id="ARBA00022833"/>
    </source>
</evidence>
<dbReference type="PANTHER" id="PTHR46077">
    <property type="entry name" value="E3 UBIQUITIN-PROTEIN LIGASE TOPORS"/>
    <property type="match status" value="1"/>
</dbReference>
<dbReference type="Pfam" id="PF00097">
    <property type="entry name" value="zf-C3HC4"/>
    <property type="match status" value="1"/>
</dbReference>
<evidence type="ECO:0000256" key="2">
    <source>
        <dbReference type="ARBA" id="ARBA00012483"/>
    </source>
</evidence>
<evidence type="ECO:0000256" key="5">
    <source>
        <dbReference type="ARBA" id="ARBA00022771"/>
    </source>
</evidence>
<accession>A0A6J0I033</accession>
<feature type="compositionally biased region" description="Basic residues" evidence="10">
    <location>
        <begin position="176"/>
        <end position="187"/>
    </location>
</feature>
<keyword evidence="4" id="KW-0479">Metal-binding</keyword>
<dbReference type="Proteomes" id="UP000504624">
    <property type="component" value="Unplaced"/>
</dbReference>
<evidence type="ECO:0000256" key="4">
    <source>
        <dbReference type="ARBA" id="ARBA00022723"/>
    </source>
</evidence>
<dbReference type="InterPro" id="IPR001841">
    <property type="entry name" value="Znf_RING"/>
</dbReference>
<dbReference type="RefSeq" id="XP_017679184.1">
    <property type="nucleotide sequence ID" value="XM_017823695.1"/>
</dbReference>
<dbReference type="PROSITE" id="PS50089">
    <property type="entry name" value="ZF_RING_2"/>
    <property type="match status" value="1"/>
</dbReference>
<protein>
    <recommendedName>
        <fullName evidence="2">RING-type E3 ubiquitin transferase</fullName>
        <ecNumber evidence="2">2.3.2.27</ecNumber>
    </recommendedName>
</protein>
<dbReference type="PANTHER" id="PTHR46077:SF1">
    <property type="entry name" value="TOP1 BINDING ARGININE_SERINE RICH PROTEIN, E3 UBIQUITIN LIGASE"/>
    <property type="match status" value="1"/>
</dbReference>
<dbReference type="SMART" id="SM00184">
    <property type="entry name" value="RING"/>
    <property type="match status" value="1"/>
</dbReference>
<dbReference type="GO" id="GO:0006513">
    <property type="term" value="P:protein monoubiquitination"/>
    <property type="evidence" value="ECO:0007669"/>
    <property type="project" value="TreeGrafter"/>
</dbReference>
<keyword evidence="7" id="KW-0805">Transcription regulation</keyword>
<dbReference type="GO" id="GO:0061630">
    <property type="term" value="F:ubiquitin protein ligase activity"/>
    <property type="evidence" value="ECO:0007669"/>
    <property type="project" value="UniProtKB-EC"/>
</dbReference>
<dbReference type="OrthoDB" id="654191at2759"/>
<feature type="region of interest" description="Disordered" evidence="10">
    <location>
        <begin position="1"/>
        <end position="61"/>
    </location>
</feature>
<keyword evidence="8" id="KW-0804">Transcription</keyword>
<feature type="compositionally biased region" description="Basic residues" evidence="10">
    <location>
        <begin position="230"/>
        <end position="240"/>
    </location>
</feature>
<feature type="region of interest" description="Disordered" evidence="10">
    <location>
        <begin position="133"/>
        <end position="268"/>
    </location>
</feature>
<feature type="compositionally biased region" description="Basic and acidic residues" evidence="10">
    <location>
        <begin position="216"/>
        <end position="229"/>
    </location>
</feature>
<dbReference type="SUPFAM" id="SSF57850">
    <property type="entry name" value="RING/U-box"/>
    <property type="match status" value="1"/>
</dbReference>
<name>A0A6J0I033_9PASS</name>
<feature type="compositionally biased region" description="Basic residues" evidence="10">
    <location>
        <begin position="133"/>
        <end position="148"/>
    </location>
</feature>
<feature type="compositionally biased region" description="Low complexity" evidence="10">
    <location>
        <begin position="195"/>
        <end position="204"/>
    </location>
</feature>
<keyword evidence="3" id="KW-0808">Transferase</keyword>
<sequence>MDLPHAQAPDAVAERPGTSSPPSQFLLAHVRESQMAEEVSPGDGPSSPAASTNQVPQAVPPRGSECPICLDIIKDQVSVSWCRHTFCFSCILQWSCIRPVCPNCQEPFQYLFRKVADNNYEVYYIRFDRPNRAQRARRGSAGRRRNRFTGRQQRGSSSRERGTGRARTRERERSRSPRRHHRSHSRGQHAQDYDSSSSRSQQQSWAEDTSTDTSSDEDHAERPEQDAPVRLRRSDRHQQRHQVSSREPQATRSRSRRTSHSPDGHRGR</sequence>
<organism evidence="12 13">
    <name type="scientific">Lepidothrix coronata</name>
    <name type="common">blue-crowned manakin</name>
    <dbReference type="NCBI Taxonomy" id="321398"/>
    <lineage>
        <taxon>Eukaryota</taxon>
        <taxon>Metazoa</taxon>
        <taxon>Chordata</taxon>
        <taxon>Craniata</taxon>
        <taxon>Vertebrata</taxon>
        <taxon>Euteleostomi</taxon>
        <taxon>Archelosauria</taxon>
        <taxon>Archosauria</taxon>
        <taxon>Dinosauria</taxon>
        <taxon>Saurischia</taxon>
        <taxon>Theropoda</taxon>
        <taxon>Coelurosauria</taxon>
        <taxon>Aves</taxon>
        <taxon>Neognathae</taxon>
        <taxon>Neoaves</taxon>
        <taxon>Telluraves</taxon>
        <taxon>Australaves</taxon>
        <taxon>Passeriformes</taxon>
        <taxon>Pipridae</taxon>
        <taxon>Lepidothrix</taxon>
    </lineage>
</organism>
<feature type="compositionally biased region" description="Low complexity" evidence="10">
    <location>
        <begin position="41"/>
        <end position="51"/>
    </location>
</feature>
<dbReference type="GO" id="GO:0000209">
    <property type="term" value="P:protein polyubiquitination"/>
    <property type="evidence" value="ECO:0007669"/>
    <property type="project" value="TreeGrafter"/>
</dbReference>
<comment type="catalytic activity">
    <reaction evidence="1">
        <text>S-ubiquitinyl-[E2 ubiquitin-conjugating enzyme]-L-cysteine + [acceptor protein]-L-lysine = [E2 ubiquitin-conjugating enzyme]-L-cysteine + N(6)-ubiquitinyl-[acceptor protein]-L-lysine.</text>
        <dbReference type="EC" id="2.3.2.27"/>
    </reaction>
</comment>
<evidence type="ECO:0000256" key="3">
    <source>
        <dbReference type="ARBA" id="ARBA00022679"/>
    </source>
</evidence>
<dbReference type="PROSITE" id="PS00518">
    <property type="entry name" value="ZF_RING_1"/>
    <property type="match status" value="1"/>
</dbReference>
<dbReference type="InterPro" id="IPR013083">
    <property type="entry name" value="Znf_RING/FYVE/PHD"/>
</dbReference>
<evidence type="ECO:0000256" key="8">
    <source>
        <dbReference type="ARBA" id="ARBA00023163"/>
    </source>
</evidence>
<dbReference type="EC" id="2.3.2.27" evidence="2"/>
<dbReference type="AlphaFoldDB" id="A0A6J0I033"/>
<evidence type="ECO:0000259" key="11">
    <source>
        <dbReference type="PROSITE" id="PS50089"/>
    </source>
</evidence>
<evidence type="ECO:0000256" key="1">
    <source>
        <dbReference type="ARBA" id="ARBA00000900"/>
    </source>
</evidence>
<evidence type="ECO:0000256" key="9">
    <source>
        <dbReference type="PROSITE-ProRule" id="PRU00175"/>
    </source>
</evidence>
<dbReference type="GeneID" id="108501612"/>